<dbReference type="Pfam" id="PF25597">
    <property type="entry name" value="SH3_retrovirus"/>
    <property type="match status" value="1"/>
</dbReference>
<dbReference type="EMBL" id="BKCJ010243163">
    <property type="protein sequence ID" value="GEZ12276.1"/>
    <property type="molecule type" value="Genomic_DNA"/>
</dbReference>
<feature type="domain" description="Integrase catalytic" evidence="2">
    <location>
        <begin position="497"/>
        <end position="592"/>
    </location>
</feature>
<feature type="region of interest" description="Disordered" evidence="1">
    <location>
        <begin position="190"/>
        <end position="265"/>
    </location>
</feature>
<dbReference type="InterPro" id="IPR036397">
    <property type="entry name" value="RNaseH_sf"/>
</dbReference>
<dbReference type="PROSITE" id="PS50994">
    <property type="entry name" value="INTEGRASE"/>
    <property type="match status" value="1"/>
</dbReference>
<feature type="compositionally biased region" description="Polar residues" evidence="1">
    <location>
        <begin position="221"/>
        <end position="237"/>
    </location>
</feature>
<sequence>LKEKDTVIVKLKERLKSLSGNVQDEKIKRELEEIETINIELDHSVTKLVAENEHLKQTYKQLYDSIKSPRVRSKEQCNDLIKQVNIKSTENSDLNASLQEKVLVIAALKETLSRLKGKAVVNEAVSSHSIDLELLKINVAPLAPKLRNNKTAHIDYLRHTQEKTATLREIVERTKLMAVTPKNNDKKIRLTKHIPLSGNTPAKTTSSTNVVSNTPVLSSTGVNLLSSTSGSQPQGNTKNDRIQRAPSKPKKNKLEDHHRTVRPSLNKRKNVVDTKAILSVTNSKLNVNADLKCATCNGCLFSDNHDACVLAYINSVNSSLKSKYVKKPVNRKFWQPIGKMFTTVGHIWKPTGQTFTLVRNVCPLTRIATTAIVPLREHIPIESNTDKPVVTLVYSRKPKASKTKSWLWHRRLSHLNFGAINHLARQGLVRGLPKLKFEKDHLCSACAMGKSTKKSYKPKSEDTNQEKLYLLHMDLCGPMRVESVNGKKYILVPVCRIRTDNGIEFGNQTLREYYEEVGISHETSVARCPQKNDVVERRNRTLIEAARTILIYAQAPLFLWAEAVATVCFTQNRSIIRLRHGKTPYELLHNKLPDLSYLHVFGALCYPTNDSENLEKLQPKADIGIFIGYAPTKKAFQIYNRRTRRIFETIHVDFDELTVMASEQSSSGPALNEMTPATISSGLMQKSSSSTPYVLPSRNDWDLLFQPMFDELLNPPPSVNHQAPEVIASIVDVIPPVQADSTDSHSSTTVDQDAPSPSKSHTTTETQSLVIPQDVKEDNLDIKVAHMGNDPLFGVPIPEVTSAQSSSTASPHSIVQPNHPIPQHNNKWTKDHPLQNIIGQLSRPVSTRLQLHEQALFCYYDAFLTSVEPKTYKKALTQSCWIEAMQEELNEFERLKVWELVPRPDKVMVITLKWIYKVKLNELGGILKNKALIKTW</sequence>
<proteinExistence type="predicted"/>
<dbReference type="AlphaFoldDB" id="A0A699I3C0"/>
<feature type="compositionally biased region" description="Low complexity" evidence="1">
    <location>
        <begin position="204"/>
        <end position="220"/>
    </location>
</feature>
<dbReference type="InterPro" id="IPR025724">
    <property type="entry name" value="GAG-pre-integrase_dom"/>
</dbReference>
<dbReference type="Gene3D" id="3.30.420.10">
    <property type="entry name" value="Ribonuclease H-like superfamily/Ribonuclease H"/>
    <property type="match status" value="1"/>
</dbReference>
<dbReference type="InterPro" id="IPR057670">
    <property type="entry name" value="SH3_retrovirus"/>
</dbReference>
<evidence type="ECO:0000313" key="3">
    <source>
        <dbReference type="EMBL" id="GEZ12276.1"/>
    </source>
</evidence>
<evidence type="ECO:0000259" key="2">
    <source>
        <dbReference type="PROSITE" id="PS50994"/>
    </source>
</evidence>
<dbReference type="SUPFAM" id="SSF53098">
    <property type="entry name" value="Ribonuclease H-like"/>
    <property type="match status" value="1"/>
</dbReference>
<feature type="compositionally biased region" description="Polar residues" evidence="1">
    <location>
        <begin position="755"/>
        <end position="770"/>
    </location>
</feature>
<dbReference type="GO" id="GO:0003676">
    <property type="term" value="F:nucleic acid binding"/>
    <property type="evidence" value="ECO:0007669"/>
    <property type="project" value="InterPro"/>
</dbReference>
<reference evidence="3" key="1">
    <citation type="journal article" date="2019" name="Sci. Rep.">
        <title>Draft genome of Tanacetum cinerariifolium, the natural source of mosquito coil.</title>
        <authorList>
            <person name="Yamashiro T."/>
            <person name="Shiraishi A."/>
            <person name="Satake H."/>
            <person name="Nakayama K."/>
        </authorList>
    </citation>
    <scope>NUCLEOTIDE SEQUENCE</scope>
</reference>
<organism evidence="3">
    <name type="scientific">Tanacetum cinerariifolium</name>
    <name type="common">Dalmatian daisy</name>
    <name type="synonym">Chrysanthemum cinerariifolium</name>
    <dbReference type="NCBI Taxonomy" id="118510"/>
    <lineage>
        <taxon>Eukaryota</taxon>
        <taxon>Viridiplantae</taxon>
        <taxon>Streptophyta</taxon>
        <taxon>Embryophyta</taxon>
        <taxon>Tracheophyta</taxon>
        <taxon>Spermatophyta</taxon>
        <taxon>Magnoliopsida</taxon>
        <taxon>eudicotyledons</taxon>
        <taxon>Gunneridae</taxon>
        <taxon>Pentapetalae</taxon>
        <taxon>asterids</taxon>
        <taxon>campanulids</taxon>
        <taxon>Asterales</taxon>
        <taxon>Asteraceae</taxon>
        <taxon>Asteroideae</taxon>
        <taxon>Anthemideae</taxon>
        <taxon>Anthemidinae</taxon>
        <taxon>Tanacetum</taxon>
    </lineage>
</organism>
<comment type="caution">
    <text evidence="3">The sequence shown here is derived from an EMBL/GenBank/DDBJ whole genome shotgun (WGS) entry which is preliminary data.</text>
</comment>
<dbReference type="InterPro" id="IPR012337">
    <property type="entry name" value="RNaseH-like_sf"/>
</dbReference>
<protein>
    <recommendedName>
        <fullName evidence="2">Integrase catalytic domain-containing protein</fullName>
    </recommendedName>
</protein>
<dbReference type="PANTHER" id="PTHR42648">
    <property type="entry name" value="TRANSPOSASE, PUTATIVE-RELATED"/>
    <property type="match status" value="1"/>
</dbReference>
<dbReference type="InterPro" id="IPR039537">
    <property type="entry name" value="Retrotran_Ty1/copia-like"/>
</dbReference>
<accession>A0A699I3C0</accession>
<feature type="compositionally biased region" description="Low complexity" evidence="1">
    <location>
        <begin position="740"/>
        <end position="753"/>
    </location>
</feature>
<dbReference type="InterPro" id="IPR001584">
    <property type="entry name" value="Integrase_cat-core"/>
</dbReference>
<gene>
    <name evidence="3" type="ORF">Tci_484249</name>
</gene>
<feature type="region of interest" description="Disordered" evidence="1">
    <location>
        <begin position="802"/>
        <end position="824"/>
    </location>
</feature>
<feature type="region of interest" description="Disordered" evidence="1">
    <location>
        <begin position="738"/>
        <end position="774"/>
    </location>
</feature>
<dbReference type="GO" id="GO:0015074">
    <property type="term" value="P:DNA integration"/>
    <property type="evidence" value="ECO:0007669"/>
    <property type="project" value="InterPro"/>
</dbReference>
<name>A0A699I3C0_TANCI</name>
<evidence type="ECO:0000256" key="1">
    <source>
        <dbReference type="SAM" id="MobiDB-lite"/>
    </source>
</evidence>
<feature type="non-terminal residue" evidence="3">
    <location>
        <position position="1"/>
    </location>
</feature>
<dbReference type="PANTHER" id="PTHR42648:SF32">
    <property type="entry name" value="RIBONUCLEASE H-LIKE DOMAIN, GAG-PRE-INTEGRASE DOMAIN PROTEIN-RELATED"/>
    <property type="match status" value="1"/>
</dbReference>
<dbReference type="Pfam" id="PF13976">
    <property type="entry name" value="gag_pre-integrs"/>
    <property type="match status" value="1"/>
</dbReference>